<dbReference type="EMBL" id="QZBZ01000209">
    <property type="protein sequence ID" value="TIA33092.1"/>
    <property type="molecule type" value="Genomic_DNA"/>
</dbReference>
<name>A0A4T0BNM3_AURPU</name>
<gene>
    <name evidence="2" type="ORF">D6C78_07777</name>
</gene>
<evidence type="ECO:0000313" key="3">
    <source>
        <dbReference type="Proteomes" id="UP000308724"/>
    </source>
</evidence>
<organism evidence="2 3">
    <name type="scientific">Aureobasidium pullulans</name>
    <name type="common">Black yeast</name>
    <name type="synonym">Pullularia pullulans</name>
    <dbReference type="NCBI Taxonomy" id="5580"/>
    <lineage>
        <taxon>Eukaryota</taxon>
        <taxon>Fungi</taxon>
        <taxon>Dikarya</taxon>
        <taxon>Ascomycota</taxon>
        <taxon>Pezizomycotina</taxon>
        <taxon>Dothideomycetes</taxon>
        <taxon>Dothideomycetidae</taxon>
        <taxon>Dothideales</taxon>
        <taxon>Saccotheciaceae</taxon>
        <taxon>Aureobasidium</taxon>
    </lineage>
</organism>
<dbReference type="Proteomes" id="UP000308724">
    <property type="component" value="Unassembled WGS sequence"/>
</dbReference>
<comment type="caution">
    <text evidence="2">The sequence shown here is derived from an EMBL/GenBank/DDBJ whole genome shotgun (WGS) entry which is preliminary data.</text>
</comment>
<sequence>MASSTFPASAKPFTPPPGMAVTPAKRAHSHRALKGQTPHTPLVLIGTPIGIPIVITKSETAITHVSSEHSARIFSQASRWPSLKAGPLRSKDSFGCPSRQCRLQFACSSLGRFQGYSTTPAEDVWVDVQQAKPEIRNAQIVDVEQSEPGQVEMNIEQSSVQDWGKPAVVQSSNRRDSRLGHTCCRQDRTVFRSGKPLQLPRSQNAHFQGCAPPHQQQVKVETEWNHLRAVVNSTVSRRG</sequence>
<evidence type="ECO:0000313" key="2">
    <source>
        <dbReference type="EMBL" id="TIA33092.1"/>
    </source>
</evidence>
<accession>A0A4T0BNM3</accession>
<reference evidence="2 3" key="1">
    <citation type="submission" date="2018-10" db="EMBL/GenBank/DDBJ databases">
        <title>Fifty Aureobasidium pullulans genomes reveal a recombining polyextremotolerant generalist.</title>
        <authorList>
            <person name="Gostincar C."/>
            <person name="Turk M."/>
            <person name="Zajc J."/>
            <person name="Gunde-Cimerman N."/>
        </authorList>
    </citation>
    <scope>NUCLEOTIDE SEQUENCE [LARGE SCALE GENOMIC DNA]</scope>
    <source>
        <strain evidence="2 3">EXF-1645</strain>
    </source>
</reference>
<feature type="region of interest" description="Disordered" evidence="1">
    <location>
        <begin position="1"/>
        <end position="23"/>
    </location>
</feature>
<dbReference type="AlphaFoldDB" id="A0A4T0BNM3"/>
<protein>
    <submittedName>
        <fullName evidence="2">Uncharacterized protein</fullName>
    </submittedName>
</protein>
<proteinExistence type="predicted"/>
<evidence type="ECO:0000256" key="1">
    <source>
        <dbReference type="SAM" id="MobiDB-lite"/>
    </source>
</evidence>